<reference evidence="3" key="1">
    <citation type="submission" date="2017-01" db="EMBL/GenBank/DDBJ databases">
        <authorList>
            <person name="Varghese N."/>
            <person name="Submissions S."/>
        </authorList>
    </citation>
    <scope>NUCLEOTIDE SEQUENCE [LARGE SCALE GENOMIC DNA]</scope>
    <source>
        <strain evidence="3">ATCC 12950</strain>
    </source>
</reference>
<evidence type="ECO:0000313" key="3">
    <source>
        <dbReference type="Proteomes" id="UP000186096"/>
    </source>
</evidence>
<sequence length="218" mass="23701">MRVTVFGASGRTGRLVVERALARGHDVTAVTRAPASVAGGAGRRHPGRLEILRGDVGDLASVREAVRDRDVVLSLVAPPLARHVLRSTSLYSEAGRNLVRAMRTTASGRLITVSSAGVVDGDPSHPPLYRLVLKPLLFDRALYRDMRIMEKEVEESRLEWIVVRASGLTNRPPTGRYRVGLGRLPQGGSRVSRADLADFLIAQFDGTTYVGEHPTVAY</sequence>
<dbReference type="EMBL" id="FTNI01000036">
    <property type="protein sequence ID" value="SIS19301.1"/>
    <property type="molecule type" value="Genomic_DNA"/>
</dbReference>
<protein>
    <submittedName>
        <fullName evidence="2">Putative NADH-flavin reductase</fullName>
    </submittedName>
</protein>
<feature type="domain" description="NAD(P)-binding" evidence="1">
    <location>
        <begin position="7"/>
        <end position="205"/>
    </location>
</feature>
<gene>
    <name evidence="2" type="ORF">SAMN05421833_13627</name>
</gene>
<dbReference type="RefSeq" id="WP_076441740.1">
    <property type="nucleotide sequence ID" value="NZ_FTNI01000036.1"/>
</dbReference>
<dbReference type="PANTHER" id="PTHR43355">
    <property type="entry name" value="FLAVIN REDUCTASE (NADPH)"/>
    <property type="match status" value="1"/>
</dbReference>
<organism evidence="2 3">
    <name type="scientific">Microbispora rosea</name>
    <dbReference type="NCBI Taxonomy" id="58117"/>
    <lineage>
        <taxon>Bacteria</taxon>
        <taxon>Bacillati</taxon>
        <taxon>Actinomycetota</taxon>
        <taxon>Actinomycetes</taxon>
        <taxon>Streptosporangiales</taxon>
        <taxon>Streptosporangiaceae</taxon>
        <taxon>Microbispora</taxon>
    </lineage>
</organism>
<dbReference type="OrthoDB" id="3763081at2"/>
<dbReference type="STRING" id="58117.SAMN05421833_13627"/>
<dbReference type="Pfam" id="PF13460">
    <property type="entry name" value="NAD_binding_10"/>
    <property type="match status" value="1"/>
</dbReference>
<dbReference type="SUPFAM" id="SSF51735">
    <property type="entry name" value="NAD(P)-binding Rossmann-fold domains"/>
    <property type="match status" value="1"/>
</dbReference>
<evidence type="ECO:0000313" key="2">
    <source>
        <dbReference type="EMBL" id="SIS19301.1"/>
    </source>
</evidence>
<dbReference type="Proteomes" id="UP000186096">
    <property type="component" value="Unassembled WGS sequence"/>
</dbReference>
<proteinExistence type="predicted"/>
<dbReference type="AlphaFoldDB" id="A0A1N7H394"/>
<dbReference type="PANTHER" id="PTHR43355:SF2">
    <property type="entry name" value="FLAVIN REDUCTASE (NADPH)"/>
    <property type="match status" value="1"/>
</dbReference>
<name>A0A1N7H394_9ACTN</name>
<evidence type="ECO:0000259" key="1">
    <source>
        <dbReference type="Pfam" id="PF13460"/>
    </source>
</evidence>
<dbReference type="InterPro" id="IPR036291">
    <property type="entry name" value="NAD(P)-bd_dom_sf"/>
</dbReference>
<keyword evidence="3" id="KW-1185">Reference proteome</keyword>
<dbReference type="InterPro" id="IPR016040">
    <property type="entry name" value="NAD(P)-bd_dom"/>
</dbReference>
<accession>A0A1N7H394</accession>
<dbReference type="GO" id="GO:0004074">
    <property type="term" value="F:biliverdin reductase [NAD(P)H] activity"/>
    <property type="evidence" value="ECO:0007669"/>
    <property type="project" value="TreeGrafter"/>
</dbReference>
<dbReference type="Gene3D" id="3.40.50.720">
    <property type="entry name" value="NAD(P)-binding Rossmann-like Domain"/>
    <property type="match status" value="1"/>
</dbReference>
<dbReference type="GO" id="GO:0042602">
    <property type="term" value="F:riboflavin reductase (NADPH) activity"/>
    <property type="evidence" value="ECO:0007669"/>
    <property type="project" value="TreeGrafter"/>
</dbReference>
<dbReference type="InterPro" id="IPR051606">
    <property type="entry name" value="Polyketide_Oxido-like"/>
</dbReference>